<dbReference type="PANTHER" id="PTHR16040:SF7">
    <property type="entry name" value="AUSTRALIN, ISOFORM A-RELATED"/>
    <property type="match status" value="1"/>
</dbReference>
<keyword evidence="9" id="KW-0137">Centromere</keyword>
<dbReference type="GO" id="GO:0032133">
    <property type="term" value="C:chromosome passenger complex"/>
    <property type="evidence" value="ECO:0007669"/>
    <property type="project" value="TreeGrafter"/>
</dbReference>
<evidence type="ECO:0000313" key="13">
    <source>
        <dbReference type="EMBL" id="SSX34581.1"/>
    </source>
</evidence>
<evidence type="ECO:0000256" key="8">
    <source>
        <dbReference type="ARBA" id="ARBA00023306"/>
    </source>
</evidence>
<dbReference type="AlphaFoldDB" id="A0A336MY84"/>
<dbReference type="GO" id="GO:0000070">
    <property type="term" value="P:mitotic sister chromatid segregation"/>
    <property type="evidence" value="ECO:0007669"/>
    <property type="project" value="TreeGrafter"/>
</dbReference>
<accession>A0A336MY84</accession>
<dbReference type="Pfam" id="PF10512">
    <property type="entry name" value="Borealin"/>
    <property type="match status" value="1"/>
</dbReference>
<evidence type="ECO:0000256" key="6">
    <source>
        <dbReference type="ARBA" id="ARBA00022776"/>
    </source>
</evidence>
<feature type="region of interest" description="Disordered" evidence="10">
    <location>
        <begin position="170"/>
        <end position="195"/>
    </location>
</feature>
<dbReference type="VEuPathDB" id="VectorBase:CSON008238"/>
<sequence length="308" mass="34056">MPRTKINRKVLPKRNRRSSTEEKLEAKLREFDMLVDGFTNDTECQFSEAISKIENLMHGLRAKTPLNVLQMKWKDVKEAEGKTLADINKTHNATNMNGTSTSTLASLSTIAEEMRKSKKVGHSHDEARPMGPLASAVAKARRASRSADPPVSRTPMIGSSLMMSSKAKARATPLLQSQSQHASRSKYRTPMQPRATASSVDRVYGLITPKVQPNMPLAILRRAKVGETVFSVTGSPVITAAAVENMANVNIPVQNGVLSIRPTEMNSVDPSIVNKFDDVTIEQLKTLQQNLNLIMECAERTNFRMTKK</sequence>
<evidence type="ECO:0000313" key="12">
    <source>
        <dbReference type="EMBL" id="SSX15206.1"/>
    </source>
</evidence>
<keyword evidence="8" id="KW-0131">Cell cycle</keyword>
<dbReference type="EMBL" id="UFQS01003103">
    <property type="protein sequence ID" value="SSX15206.1"/>
    <property type="molecule type" value="Genomic_DNA"/>
</dbReference>
<evidence type="ECO:0000256" key="9">
    <source>
        <dbReference type="ARBA" id="ARBA00023328"/>
    </source>
</evidence>
<evidence type="ECO:0000256" key="4">
    <source>
        <dbReference type="ARBA" id="ARBA00022454"/>
    </source>
</evidence>
<reference evidence="12" key="1">
    <citation type="submission" date="2018-04" db="EMBL/GenBank/DDBJ databases">
        <authorList>
            <person name="Go L.Y."/>
            <person name="Mitchell J.A."/>
        </authorList>
    </citation>
    <scope>NUCLEOTIDE SEQUENCE</scope>
    <source>
        <tissue evidence="12">Whole organism</tissue>
    </source>
</reference>
<keyword evidence="4" id="KW-0158">Chromosome</keyword>
<feature type="domain" description="Borealin C-terminal" evidence="11">
    <location>
        <begin position="182"/>
        <end position="296"/>
    </location>
</feature>
<evidence type="ECO:0000259" key="11">
    <source>
        <dbReference type="Pfam" id="PF10512"/>
    </source>
</evidence>
<evidence type="ECO:0000256" key="1">
    <source>
        <dbReference type="ARBA" id="ARBA00004123"/>
    </source>
</evidence>
<dbReference type="PANTHER" id="PTHR16040">
    <property type="entry name" value="AUSTRALIN, ISOFORM A-RELATED"/>
    <property type="match status" value="1"/>
</dbReference>
<name>A0A336MY84_CULSO</name>
<evidence type="ECO:0000256" key="10">
    <source>
        <dbReference type="SAM" id="MobiDB-lite"/>
    </source>
</evidence>
<protein>
    <submittedName>
        <fullName evidence="13">CSON008238 protein</fullName>
    </submittedName>
</protein>
<dbReference type="GO" id="GO:0051233">
    <property type="term" value="C:spindle midzone"/>
    <property type="evidence" value="ECO:0007669"/>
    <property type="project" value="TreeGrafter"/>
</dbReference>
<evidence type="ECO:0000256" key="3">
    <source>
        <dbReference type="ARBA" id="ARBA00009914"/>
    </source>
</evidence>
<dbReference type="GO" id="GO:0051301">
    <property type="term" value="P:cell division"/>
    <property type="evidence" value="ECO:0007669"/>
    <property type="project" value="UniProtKB-KW"/>
</dbReference>
<evidence type="ECO:0000256" key="5">
    <source>
        <dbReference type="ARBA" id="ARBA00022618"/>
    </source>
</evidence>
<dbReference type="GO" id="GO:0005634">
    <property type="term" value="C:nucleus"/>
    <property type="evidence" value="ECO:0007669"/>
    <property type="project" value="UniProtKB-SubCell"/>
</dbReference>
<keyword evidence="6" id="KW-0498">Mitosis</keyword>
<reference evidence="13" key="2">
    <citation type="submission" date="2018-07" db="EMBL/GenBank/DDBJ databases">
        <authorList>
            <person name="Quirk P.G."/>
            <person name="Krulwich T.A."/>
        </authorList>
    </citation>
    <scope>NUCLEOTIDE SEQUENCE</scope>
</reference>
<proteinExistence type="inferred from homology"/>
<dbReference type="InterPro" id="IPR018867">
    <property type="entry name" value="Cell_div_borealin"/>
</dbReference>
<dbReference type="EMBL" id="UFQT01003103">
    <property type="protein sequence ID" value="SSX34581.1"/>
    <property type="molecule type" value="Genomic_DNA"/>
</dbReference>
<gene>
    <name evidence="13" type="primary">CSON008238</name>
</gene>
<keyword evidence="5" id="KW-0132">Cell division</keyword>
<keyword evidence="7" id="KW-0539">Nucleus</keyword>
<organism evidence="13">
    <name type="scientific">Culicoides sonorensis</name>
    <name type="common">Biting midge</name>
    <dbReference type="NCBI Taxonomy" id="179676"/>
    <lineage>
        <taxon>Eukaryota</taxon>
        <taxon>Metazoa</taxon>
        <taxon>Ecdysozoa</taxon>
        <taxon>Arthropoda</taxon>
        <taxon>Hexapoda</taxon>
        <taxon>Insecta</taxon>
        <taxon>Pterygota</taxon>
        <taxon>Neoptera</taxon>
        <taxon>Endopterygota</taxon>
        <taxon>Diptera</taxon>
        <taxon>Nematocera</taxon>
        <taxon>Chironomoidea</taxon>
        <taxon>Ceratopogonidae</taxon>
        <taxon>Ceratopogoninae</taxon>
        <taxon>Culicoides</taxon>
        <taxon>Monoculicoides</taxon>
    </lineage>
</organism>
<dbReference type="GO" id="GO:0000775">
    <property type="term" value="C:chromosome, centromeric region"/>
    <property type="evidence" value="ECO:0007669"/>
    <property type="project" value="UniProtKB-SubCell"/>
</dbReference>
<comment type="subcellular location">
    <subcellularLocation>
        <location evidence="2">Chromosome</location>
        <location evidence="2">Centromere</location>
    </subcellularLocation>
    <subcellularLocation>
        <location evidence="1">Nucleus</location>
    </subcellularLocation>
</comment>
<evidence type="ECO:0000256" key="2">
    <source>
        <dbReference type="ARBA" id="ARBA00004584"/>
    </source>
</evidence>
<dbReference type="InterPro" id="IPR046466">
    <property type="entry name" value="Borealin_C"/>
</dbReference>
<comment type="similarity">
    <text evidence="3">Belongs to the borealin family.</text>
</comment>
<evidence type="ECO:0000256" key="7">
    <source>
        <dbReference type="ARBA" id="ARBA00023242"/>
    </source>
</evidence>